<dbReference type="InterPro" id="IPR013766">
    <property type="entry name" value="Thioredoxin_domain"/>
</dbReference>
<dbReference type="PANTHER" id="PTHR45663">
    <property type="entry name" value="GEO12009P1"/>
    <property type="match status" value="1"/>
</dbReference>
<dbReference type="SUPFAM" id="SSF52833">
    <property type="entry name" value="Thioredoxin-like"/>
    <property type="match status" value="1"/>
</dbReference>
<evidence type="ECO:0000256" key="1">
    <source>
        <dbReference type="ARBA" id="ARBA00022448"/>
    </source>
</evidence>
<dbReference type="Pfam" id="PF00085">
    <property type="entry name" value="Thioredoxin"/>
    <property type="match status" value="1"/>
</dbReference>
<dbReference type="GO" id="GO:0005737">
    <property type="term" value="C:cytoplasm"/>
    <property type="evidence" value="ECO:0007669"/>
    <property type="project" value="TreeGrafter"/>
</dbReference>
<keyword evidence="2" id="KW-0249">Electron transport</keyword>
<dbReference type="InterPro" id="IPR017937">
    <property type="entry name" value="Thioredoxin_CS"/>
</dbReference>
<dbReference type="PROSITE" id="PS51352">
    <property type="entry name" value="THIOREDOXIN_2"/>
    <property type="match status" value="1"/>
</dbReference>
<dbReference type="FunFam" id="3.40.30.10:FF:000001">
    <property type="entry name" value="Thioredoxin"/>
    <property type="match status" value="1"/>
</dbReference>
<evidence type="ECO:0000256" key="3">
    <source>
        <dbReference type="ARBA" id="ARBA00023157"/>
    </source>
</evidence>
<dbReference type="Gene3D" id="3.40.30.10">
    <property type="entry name" value="Glutaredoxin"/>
    <property type="match status" value="1"/>
</dbReference>
<dbReference type="WBParaSite" id="ACRNAN_scaffold365.g14876.t1">
    <property type="protein sequence ID" value="ACRNAN_scaffold365.g14876.t1"/>
    <property type="gene ID" value="ACRNAN_scaffold365.g14876"/>
</dbReference>
<reference evidence="7" key="1">
    <citation type="submission" date="2022-11" db="UniProtKB">
        <authorList>
            <consortium name="WormBaseParasite"/>
        </authorList>
    </citation>
    <scope>IDENTIFICATION</scope>
</reference>
<evidence type="ECO:0000313" key="7">
    <source>
        <dbReference type="WBParaSite" id="ACRNAN_scaffold365.g14876.t1"/>
    </source>
</evidence>
<protein>
    <submittedName>
        <fullName evidence="7">Thioredoxin domain-containing protein</fullName>
    </submittedName>
</protein>
<keyword evidence="1" id="KW-0813">Transport</keyword>
<evidence type="ECO:0000259" key="5">
    <source>
        <dbReference type="PROSITE" id="PS51352"/>
    </source>
</evidence>
<feature type="domain" description="Thioredoxin" evidence="5">
    <location>
        <begin position="43"/>
        <end position="159"/>
    </location>
</feature>
<dbReference type="NCBIfam" id="TIGR01068">
    <property type="entry name" value="thioredoxin"/>
    <property type="match status" value="1"/>
</dbReference>
<dbReference type="AlphaFoldDB" id="A0A914DTR9"/>
<name>A0A914DTR9_9BILA</name>
<evidence type="ECO:0000256" key="4">
    <source>
        <dbReference type="ARBA" id="ARBA00023284"/>
    </source>
</evidence>
<dbReference type="PRINTS" id="PR00421">
    <property type="entry name" value="THIOREDOXIN"/>
</dbReference>
<dbReference type="PROSITE" id="PS00194">
    <property type="entry name" value="THIOREDOXIN_1"/>
    <property type="match status" value="1"/>
</dbReference>
<dbReference type="CDD" id="cd02947">
    <property type="entry name" value="TRX_family"/>
    <property type="match status" value="1"/>
</dbReference>
<keyword evidence="4" id="KW-0676">Redox-active center</keyword>
<evidence type="ECO:0000256" key="2">
    <source>
        <dbReference type="ARBA" id="ARBA00022982"/>
    </source>
</evidence>
<accession>A0A914DTR9</accession>
<organism evidence="6 7">
    <name type="scientific">Acrobeloides nanus</name>
    <dbReference type="NCBI Taxonomy" id="290746"/>
    <lineage>
        <taxon>Eukaryota</taxon>
        <taxon>Metazoa</taxon>
        <taxon>Ecdysozoa</taxon>
        <taxon>Nematoda</taxon>
        <taxon>Chromadorea</taxon>
        <taxon>Rhabditida</taxon>
        <taxon>Tylenchina</taxon>
        <taxon>Cephalobomorpha</taxon>
        <taxon>Cephaloboidea</taxon>
        <taxon>Cephalobidae</taxon>
        <taxon>Acrobeloides</taxon>
    </lineage>
</organism>
<sequence length="161" mass="18317">MFSHRMISRGLFGLMNLQKCYSADKIATNLMPVFNRAVKLDSLRYISDHSDDSIFNVETEEEFDEKVTNAERPVLVDFYADWCGPCKVLGPILEAKVTNRDGKVSLAKIDVDFAESLPERFNIRAVPTVLAIKNGEIVNRFEGLVDETQLEEFIDDLVERP</sequence>
<dbReference type="PANTHER" id="PTHR45663:SF11">
    <property type="entry name" value="GEO12009P1"/>
    <property type="match status" value="1"/>
</dbReference>
<keyword evidence="3" id="KW-1015">Disulfide bond</keyword>
<dbReference type="Proteomes" id="UP000887540">
    <property type="component" value="Unplaced"/>
</dbReference>
<dbReference type="InterPro" id="IPR036249">
    <property type="entry name" value="Thioredoxin-like_sf"/>
</dbReference>
<evidence type="ECO:0000313" key="6">
    <source>
        <dbReference type="Proteomes" id="UP000887540"/>
    </source>
</evidence>
<dbReference type="GO" id="GO:0015035">
    <property type="term" value="F:protein-disulfide reductase activity"/>
    <property type="evidence" value="ECO:0007669"/>
    <property type="project" value="InterPro"/>
</dbReference>
<proteinExistence type="predicted"/>
<keyword evidence="6" id="KW-1185">Reference proteome</keyword>
<dbReference type="InterPro" id="IPR005746">
    <property type="entry name" value="Thioredoxin"/>
</dbReference>